<feature type="compositionally biased region" description="Basic and acidic residues" evidence="1">
    <location>
        <begin position="10"/>
        <end position="23"/>
    </location>
</feature>
<evidence type="ECO:0000256" key="1">
    <source>
        <dbReference type="SAM" id="MobiDB-lite"/>
    </source>
</evidence>
<evidence type="ECO:0000313" key="3">
    <source>
        <dbReference type="Proteomes" id="UP000265618"/>
    </source>
</evidence>
<keyword evidence="3" id="KW-1185">Reference proteome</keyword>
<dbReference type="Proteomes" id="UP000265618">
    <property type="component" value="Unassembled WGS sequence"/>
</dbReference>
<name>A0A391NIJ1_9EUKA</name>
<accession>A0A391NIJ1</accession>
<feature type="region of interest" description="Disordered" evidence="1">
    <location>
        <begin position="78"/>
        <end position="106"/>
    </location>
</feature>
<reference evidence="2 3" key="1">
    <citation type="journal article" date="2018" name="PLoS ONE">
        <title>The draft genome of Kipferlia bialata reveals reductive genome evolution in fornicate parasites.</title>
        <authorList>
            <person name="Tanifuji G."/>
            <person name="Takabayashi S."/>
            <person name="Kume K."/>
            <person name="Takagi M."/>
            <person name="Nakayama T."/>
            <person name="Kamikawa R."/>
            <person name="Inagaki Y."/>
            <person name="Hashimoto T."/>
        </authorList>
    </citation>
    <scope>NUCLEOTIDE SEQUENCE [LARGE SCALE GENOMIC DNA]</scope>
    <source>
        <strain evidence="2">NY0173</strain>
    </source>
</reference>
<organism evidence="2 3">
    <name type="scientific">Kipferlia bialata</name>
    <dbReference type="NCBI Taxonomy" id="797122"/>
    <lineage>
        <taxon>Eukaryota</taxon>
        <taxon>Metamonada</taxon>
        <taxon>Carpediemonas-like organisms</taxon>
        <taxon>Kipferlia</taxon>
    </lineage>
</organism>
<evidence type="ECO:0000313" key="2">
    <source>
        <dbReference type="EMBL" id="GCA62077.1"/>
    </source>
</evidence>
<proteinExistence type="predicted"/>
<protein>
    <submittedName>
        <fullName evidence="2">Uncharacterized protein</fullName>
    </submittedName>
</protein>
<dbReference type="AlphaFoldDB" id="A0A391NIJ1"/>
<comment type="caution">
    <text evidence="2">The sequence shown here is derived from an EMBL/GenBank/DDBJ whole genome shotgun (WGS) entry which is preliminary data.</text>
</comment>
<gene>
    <name evidence="2" type="ORF">KIPB_001034</name>
</gene>
<sequence>MEMHSGVGDASKDRERERDEEGPNKGVNMGRVDGPVVYERGETQAISSVTEGGIMRREKKASNEDGLDMEAFLAEAETLRSKRVGDSGKRDAAGTLEGERAAKRKH</sequence>
<dbReference type="EMBL" id="BDIP01000134">
    <property type="protein sequence ID" value="GCA62077.1"/>
    <property type="molecule type" value="Genomic_DNA"/>
</dbReference>
<feature type="region of interest" description="Disordered" evidence="1">
    <location>
        <begin position="1"/>
        <end position="43"/>
    </location>
</feature>